<dbReference type="PANTHER" id="PTHR22576">
    <property type="entry name" value="MUCOSA ASSOCIATED LYMPHOID TISSUE LYMPHOMA TRANSLOCATION PROTEIN 1/PARACASPASE"/>
    <property type="match status" value="1"/>
</dbReference>
<evidence type="ECO:0000313" key="5">
    <source>
        <dbReference type="Proteomes" id="UP000594262"/>
    </source>
</evidence>
<feature type="compositionally biased region" description="Pro residues" evidence="1">
    <location>
        <begin position="283"/>
        <end position="295"/>
    </location>
</feature>
<dbReference type="AlphaFoldDB" id="A0A7M5WYD0"/>
<dbReference type="Gene3D" id="1.10.533.10">
    <property type="entry name" value="Death Domain, Fas"/>
    <property type="match status" value="1"/>
</dbReference>
<dbReference type="OrthoDB" id="412369at2759"/>
<feature type="domain" description="Death" evidence="2">
    <location>
        <begin position="43"/>
        <end position="107"/>
    </location>
</feature>
<dbReference type="SUPFAM" id="SSF52129">
    <property type="entry name" value="Caspase-like"/>
    <property type="match status" value="1"/>
</dbReference>
<dbReference type="InterPro" id="IPR033540">
    <property type="entry name" value="MALT1_IG-like_dom_sf"/>
</dbReference>
<dbReference type="Proteomes" id="UP000594262">
    <property type="component" value="Unplaced"/>
</dbReference>
<feature type="compositionally biased region" description="Pro residues" evidence="1">
    <location>
        <begin position="151"/>
        <end position="166"/>
    </location>
</feature>
<dbReference type="PROSITE" id="PS50017">
    <property type="entry name" value="DEATH_DOMAIN"/>
    <property type="match status" value="1"/>
</dbReference>
<dbReference type="GeneID" id="136803868"/>
<dbReference type="InterPro" id="IPR000488">
    <property type="entry name" value="Death_dom"/>
</dbReference>
<dbReference type="Gene3D" id="3.40.50.1460">
    <property type="match status" value="1"/>
</dbReference>
<dbReference type="InterPro" id="IPR052039">
    <property type="entry name" value="Caspase-related_regulators"/>
</dbReference>
<dbReference type="PANTHER" id="PTHR22576:SF37">
    <property type="entry name" value="MUCOSA-ASSOCIATED LYMPHOID TISSUE LYMPHOMA TRANSLOCATION PROTEIN 1"/>
    <property type="match status" value="1"/>
</dbReference>
<dbReference type="InterPro" id="IPR011600">
    <property type="entry name" value="Pept_C14_caspase"/>
</dbReference>
<dbReference type="GO" id="GO:0004197">
    <property type="term" value="F:cysteine-type endopeptidase activity"/>
    <property type="evidence" value="ECO:0007669"/>
    <property type="project" value="InterPro"/>
</dbReference>
<evidence type="ECO:0000259" key="2">
    <source>
        <dbReference type="PROSITE" id="PS50017"/>
    </source>
</evidence>
<dbReference type="InterPro" id="IPR001309">
    <property type="entry name" value="Pept_C14_p20"/>
</dbReference>
<dbReference type="RefSeq" id="XP_066916691.1">
    <property type="nucleotide sequence ID" value="XM_067060590.1"/>
</dbReference>
<feature type="region of interest" description="Disordered" evidence="1">
    <location>
        <begin position="280"/>
        <end position="301"/>
    </location>
</feature>
<dbReference type="InterPro" id="IPR029030">
    <property type="entry name" value="Caspase-like_dom_sf"/>
</dbReference>
<reference evidence="4" key="1">
    <citation type="submission" date="2021-01" db="UniProtKB">
        <authorList>
            <consortium name="EnsemblMetazoa"/>
        </authorList>
    </citation>
    <scope>IDENTIFICATION</scope>
</reference>
<accession>A0A7M5WYD0</accession>
<feature type="region of interest" description="Disordered" evidence="1">
    <location>
        <begin position="145"/>
        <end position="232"/>
    </location>
</feature>
<proteinExistence type="predicted"/>
<protein>
    <submittedName>
        <fullName evidence="4">Uncharacterized protein</fullName>
    </submittedName>
</protein>
<dbReference type="EnsemblMetazoa" id="CLYHEMT014906.1">
    <property type="protein sequence ID" value="CLYHEMP014906.1"/>
    <property type="gene ID" value="CLYHEMG014906"/>
</dbReference>
<name>A0A7M5WYD0_9CNID</name>
<dbReference type="Gene3D" id="2.60.40.3360">
    <property type="match status" value="1"/>
</dbReference>
<dbReference type="PROSITE" id="PS50208">
    <property type="entry name" value="CASPASE_P20"/>
    <property type="match status" value="1"/>
</dbReference>
<dbReference type="SUPFAM" id="SSF47986">
    <property type="entry name" value="DEATH domain"/>
    <property type="match status" value="1"/>
</dbReference>
<evidence type="ECO:0000256" key="1">
    <source>
        <dbReference type="SAM" id="MobiDB-lite"/>
    </source>
</evidence>
<dbReference type="GO" id="GO:0006508">
    <property type="term" value="P:proteolysis"/>
    <property type="evidence" value="ECO:0007669"/>
    <property type="project" value="InterPro"/>
</dbReference>
<dbReference type="Pfam" id="PF00656">
    <property type="entry name" value="Peptidase_C14"/>
    <property type="match status" value="1"/>
</dbReference>
<feature type="compositionally biased region" description="Polar residues" evidence="1">
    <location>
        <begin position="198"/>
        <end position="229"/>
    </location>
</feature>
<dbReference type="SMART" id="SM00005">
    <property type="entry name" value="DEATH"/>
    <property type="match status" value="1"/>
</dbReference>
<sequence length="782" mass="88310">MAFVEFADGDSKPRFKPTHVSDLPHDIIEEISCCLNPRLLRKDYRSLAGKMGMTHRQVKNIDSKQNPTEELINLWVTGPGSKTVTDLMGKLKEIERHDAIRILQEHEFTVIERPTSISSAGSLTKEPIENDSFSDTNSRILEHSYHNSHYHPPPSSYPPSSYPPSSYPSSSYPSYTASNPSTTSTLLAEDPDTDEETNMSIVSGSISNRTSSSLDGYLDGTSNPRSRASTNDHLEYNNRYSGHHSMTNDYQHQHHYRPHSPPPNMQNMTTGEFLRDFPRDFAPIPPPSILPPPPSSQNRPTTNDDFYEDILAEKLRNQQEHQQRHQGCEVNDENCHPNYQFRLREGSDASTSTASSRMDAGIQTEKVSPTMGDLPPQNFATTPGPELNCKPPLVASDKIALLIGNTNYKHLEEPLVFPHRDVYALGHALNELGFKVLTLVDLTLREMRTIMLAYCQLLGPGVFAVFYFAGHGFEENGKNYLMPIDATSTKGDEFIQAQEILTEMRLANTALNLFIIDACRVKGINVSSTRGTLQKTGFGNTIMAYSCSSSMPAFEAHDLSHGIYMTHLLPRIKEDKRIEHILMEVNEAVHGNPLVVQRPVFESDAIGDCRLTCKIDAQANYEHWSQRFDKWFEATQPPEGQTISREEEKLRLRLEYKSMFSNMLQINVSISNQNDAPFFLRDVKLRNTSHLEIHENRLLPEGFLPPCSGFKDVVSFRIRDLQKVTYELLLVLEITASLKNEPCNVEVKLNADFPLISSFIQEFLSWITADKRATGGMKNTWV</sequence>
<evidence type="ECO:0000259" key="3">
    <source>
        <dbReference type="PROSITE" id="PS50208"/>
    </source>
</evidence>
<dbReference type="InterPro" id="IPR011029">
    <property type="entry name" value="DEATH-like_dom_sf"/>
</dbReference>
<keyword evidence="5" id="KW-1185">Reference proteome</keyword>
<feature type="domain" description="Caspase family p20" evidence="3">
    <location>
        <begin position="396"/>
        <end position="520"/>
    </location>
</feature>
<evidence type="ECO:0000313" key="4">
    <source>
        <dbReference type="EnsemblMetazoa" id="CLYHEMP014906.1"/>
    </source>
</evidence>
<organism evidence="4 5">
    <name type="scientific">Clytia hemisphaerica</name>
    <dbReference type="NCBI Taxonomy" id="252671"/>
    <lineage>
        <taxon>Eukaryota</taxon>
        <taxon>Metazoa</taxon>
        <taxon>Cnidaria</taxon>
        <taxon>Hydrozoa</taxon>
        <taxon>Hydroidolina</taxon>
        <taxon>Leptothecata</taxon>
        <taxon>Obeliida</taxon>
        <taxon>Clytiidae</taxon>
        <taxon>Clytia</taxon>
    </lineage>
</organism>
<dbReference type="GO" id="GO:0007165">
    <property type="term" value="P:signal transduction"/>
    <property type="evidence" value="ECO:0007669"/>
    <property type="project" value="InterPro"/>
</dbReference>
<feature type="compositionally biased region" description="Low complexity" evidence="1">
    <location>
        <begin position="167"/>
        <end position="185"/>
    </location>
</feature>
<dbReference type="Pfam" id="PF00531">
    <property type="entry name" value="Death"/>
    <property type="match status" value="1"/>
</dbReference>